<dbReference type="Proteomes" id="UP000593568">
    <property type="component" value="Unassembled WGS sequence"/>
</dbReference>
<proteinExistence type="predicted"/>
<evidence type="ECO:0000313" key="1">
    <source>
        <dbReference type="EMBL" id="MBA0763040.1"/>
    </source>
</evidence>
<dbReference type="EMBL" id="JABEZW010000004">
    <property type="protein sequence ID" value="MBA0763040.1"/>
    <property type="molecule type" value="Genomic_DNA"/>
</dbReference>
<gene>
    <name evidence="1" type="ORF">Gotri_012566</name>
</gene>
<name>A0A7J9DQN2_9ROSI</name>
<accession>A0A7J9DQN2</accession>
<keyword evidence="2" id="KW-1185">Reference proteome</keyword>
<reference evidence="1 2" key="1">
    <citation type="journal article" date="2019" name="Genome Biol. Evol.">
        <title>Insights into the evolution of the New World diploid cottons (Gossypium, subgenus Houzingenia) based on genome sequencing.</title>
        <authorList>
            <person name="Grover C.E."/>
            <person name="Arick M.A. 2nd"/>
            <person name="Thrash A."/>
            <person name="Conover J.L."/>
            <person name="Sanders W.S."/>
            <person name="Peterson D.G."/>
            <person name="Frelichowski J.E."/>
            <person name="Scheffler J.A."/>
            <person name="Scheffler B.E."/>
            <person name="Wendel J.F."/>
        </authorList>
    </citation>
    <scope>NUCLEOTIDE SEQUENCE [LARGE SCALE GENOMIC DNA]</scope>
    <source>
        <strain evidence="1">8</strain>
        <tissue evidence="1">Leaf</tissue>
    </source>
</reference>
<evidence type="ECO:0000313" key="2">
    <source>
        <dbReference type="Proteomes" id="UP000593568"/>
    </source>
</evidence>
<dbReference type="AlphaFoldDB" id="A0A7J9DQN2"/>
<comment type="caution">
    <text evidence="1">The sequence shown here is derived from an EMBL/GenBank/DDBJ whole genome shotgun (WGS) entry which is preliminary data.</text>
</comment>
<sequence length="83" mass="10032">MILNLIIKAGFELAADVVSKIQNRIKYIKKLGICRKIFYDMTDKSFHLNVTKNLHYWGQWIKIIKYWHFLMRSGEMLLFFANY</sequence>
<organism evidence="1 2">
    <name type="scientific">Gossypium trilobum</name>
    <dbReference type="NCBI Taxonomy" id="34281"/>
    <lineage>
        <taxon>Eukaryota</taxon>
        <taxon>Viridiplantae</taxon>
        <taxon>Streptophyta</taxon>
        <taxon>Embryophyta</taxon>
        <taxon>Tracheophyta</taxon>
        <taxon>Spermatophyta</taxon>
        <taxon>Magnoliopsida</taxon>
        <taxon>eudicotyledons</taxon>
        <taxon>Gunneridae</taxon>
        <taxon>Pentapetalae</taxon>
        <taxon>rosids</taxon>
        <taxon>malvids</taxon>
        <taxon>Malvales</taxon>
        <taxon>Malvaceae</taxon>
        <taxon>Malvoideae</taxon>
        <taxon>Gossypium</taxon>
    </lineage>
</organism>
<protein>
    <submittedName>
        <fullName evidence="1">Uncharacterized protein</fullName>
    </submittedName>
</protein>